<dbReference type="OrthoDB" id="9768630at2"/>
<dbReference type="PANTHER" id="PTHR43649">
    <property type="entry name" value="ARABINOSE-BINDING PROTEIN-RELATED"/>
    <property type="match status" value="1"/>
</dbReference>
<evidence type="ECO:0000313" key="1">
    <source>
        <dbReference type="EMBL" id="OMD36405.1"/>
    </source>
</evidence>
<sequence>MIILTIQLQGERVLKKKFGLLLATVLTLTTVLAGCGGKDDSKTITFWTPLTGDDGAYMDQIVKDYNATNPEIKVKHVITADMYTKISTVLASNKGVPDLAIIHADRVPGFVKQGVLEAIQDTVLPAQPELKAENYLPQAWNTGNIDGTQYTVPLDIHSNVMYYNKDLLKKYNAESFLDDNVVTIDEMLSLQGKLDEGDYVVNDALLGWVILAQIQDLGGDIQVDGKPAVNTPVFKQAFENVKKIADAGLMTPFGEDGYLMFQSQNVLFSTDGTWSSTAHAGVEGLNFGVTNVYSPTPDKFTNRSSSHLFAMLKNDKRTDEKEAGIANFLEYVRTNSMEWAKAGQNVASNVVNQSPEYQNYMQSFFTSNEKEIESLYIYTYEYYPYIAEAVDTYCADIVRGNVDLDETLATMQKFVEDKIAESSSAAK</sequence>
<protein>
    <submittedName>
        <fullName evidence="1">ABC transporter substrate-binding protein</fullName>
    </submittedName>
</protein>
<dbReference type="Proteomes" id="UP000187439">
    <property type="component" value="Unassembled WGS sequence"/>
</dbReference>
<dbReference type="InterPro" id="IPR006059">
    <property type="entry name" value="SBP"/>
</dbReference>
<gene>
    <name evidence="1" type="ORF">BSK52_24490</name>
</gene>
<name>A0A1R0XMS6_9BACL</name>
<proteinExistence type="predicted"/>
<dbReference type="AlphaFoldDB" id="A0A1R0XMS6"/>
<comment type="caution">
    <text evidence="1">The sequence shown here is derived from an EMBL/GenBank/DDBJ whole genome shotgun (WGS) entry which is preliminary data.</text>
</comment>
<accession>A0A1R0XMS6</accession>
<dbReference type="Pfam" id="PF01547">
    <property type="entry name" value="SBP_bac_1"/>
    <property type="match status" value="1"/>
</dbReference>
<evidence type="ECO:0000313" key="2">
    <source>
        <dbReference type="Proteomes" id="UP000187439"/>
    </source>
</evidence>
<organism evidence="1 2">
    <name type="scientific">Paenibacillus odorifer</name>
    <dbReference type="NCBI Taxonomy" id="189426"/>
    <lineage>
        <taxon>Bacteria</taxon>
        <taxon>Bacillati</taxon>
        <taxon>Bacillota</taxon>
        <taxon>Bacilli</taxon>
        <taxon>Bacillales</taxon>
        <taxon>Paenibacillaceae</taxon>
        <taxon>Paenibacillus</taxon>
    </lineage>
</organism>
<dbReference type="EMBL" id="MPTC01000030">
    <property type="protein sequence ID" value="OMD36405.1"/>
    <property type="molecule type" value="Genomic_DNA"/>
</dbReference>
<dbReference type="Gene3D" id="3.40.190.10">
    <property type="entry name" value="Periplasmic binding protein-like II"/>
    <property type="match status" value="1"/>
</dbReference>
<dbReference type="InterPro" id="IPR050490">
    <property type="entry name" value="Bact_solute-bd_prot1"/>
</dbReference>
<reference evidence="1 2" key="1">
    <citation type="submission" date="2016-10" db="EMBL/GenBank/DDBJ databases">
        <title>Paenibacillus species isolates.</title>
        <authorList>
            <person name="Beno S.M."/>
        </authorList>
    </citation>
    <scope>NUCLEOTIDE SEQUENCE [LARGE SCALE GENOMIC DNA]</scope>
    <source>
        <strain evidence="1 2">FSL H7-0710</strain>
    </source>
</reference>
<dbReference type="SUPFAM" id="SSF53850">
    <property type="entry name" value="Periplasmic binding protein-like II"/>
    <property type="match status" value="1"/>
</dbReference>